<reference evidence="1 2" key="1">
    <citation type="submission" date="2017-09" db="EMBL/GenBank/DDBJ databases">
        <title>Genomic, metabolic, and phenotypic characteristics of bacterial isolates from the natural microbiome of the model nematode Caenorhabditis elegans.</title>
        <authorList>
            <person name="Zimmermann J."/>
            <person name="Obeng N."/>
            <person name="Yang W."/>
            <person name="Obeng O."/>
            <person name="Kissoyan K."/>
            <person name="Pees B."/>
            <person name="Dirksen P."/>
            <person name="Hoppner M."/>
            <person name="Franke A."/>
            <person name="Rosenstiel P."/>
            <person name="Leippe M."/>
            <person name="Dierking K."/>
            <person name="Kaleta C."/>
            <person name="Schulenburg H."/>
        </authorList>
    </citation>
    <scope>NUCLEOTIDE SEQUENCE [LARGE SCALE GENOMIC DNA]</scope>
    <source>
        <strain evidence="1 2">MYb73</strain>
    </source>
</reference>
<evidence type="ECO:0000313" key="1">
    <source>
        <dbReference type="EMBL" id="AVJ31045.1"/>
    </source>
</evidence>
<dbReference type="InterPro" id="IPR029016">
    <property type="entry name" value="GAF-like_dom_sf"/>
</dbReference>
<organism evidence="1 2">
    <name type="scientific">Achromobacter spanius</name>
    <dbReference type="NCBI Taxonomy" id="217203"/>
    <lineage>
        <taxon>Bacteria</taxon>
        <taxon>Pseudomonadati</taxon>
        <taxon>Pseudomonadota</taxon>
        <taxon>Betaproteobacteria</taxon>
        <taxon>Burkholderiales</taxon>
        <taxon>Alcaligenaceae</taxon>
        <taxon>Achromobacter</taxon>
    </lineage>
</organism>
<dbReference type="Proteomes" id="UP000239477">
    <property type="component" value="Chromosome"/>
</dbReference>
<evidence type="ECO:0000313" key="2">
    <source>
        <dbReference type="Proteomes" id="UP000239477"/>
    </source>
</evidence>
<dbReference type="OrthoDB" id="9022072at2"/>
<dbReference type="AlphaFoldDB" id="A0A2S0IG79"/>
<protein>
    <submittedName>
        <fullName evidence="1">GAF domain-containing protein</fullName>
    </submittedName>
</protein>
<accession>A0A2S0IG79</accession>
<dbReference type="Gene3D" id="3.30.450.40">
    <property type="match status" value="1"/>
</dbReference>
<dbReference type="SUPFAM" id="SSF55781">
    <property type="entry name" value="GAF domain-like"/>
    <property type="match status" value="1"/>
</dbReference>
<gene>
    <name evidence="1" type="ORF">CLM73_15035</name>
</gene>
<dbReference type="EMBL" id="CP023270">
    <property type="protein sequence ID" value="AVJ31045.1"/>
    <property type="molecule type" value="Genomic_DNA"/>
</dbReference>
<name>A0A2S0IG79_9BURK</name>
<keyword evidence="2" id="KW-1185">Reference proteome</keyword>
<sequence>MQDSQPESGLDALAAALSARIGYRLFTVLVLDRQAGLSRRFYSSEPDAYPTDGAKPIRTDSDFYAQVVELGRPRICADRSACKAAFPDHERIFALDCESAVNVPVRWDGQTIASLNLLHQAGWYREAMFSELGWYAALAIPVIQKIIHTAR</sequence>
<proteinExistence type="predicted"/>